<reference evidence="2" key="1">
    <citation type="submission" date="2001-05" db="EMBL/GenBank/DDBJ databases">
        <title>Oryza sativa nipponbare(GA3) genomic DNA, chromosome 6, PAC clone:P0457B11.</title>
        <authorList>
            <person name="Sasaki T."/>
            <person name="Matsumoto T."/>
            <person name="Yamamoto K."/>
        </authorList>
    </citation>
    <scope>NUCLEOTIDE SEQUENCE</scope>
</reference>
<organism evidence="3 4">
    <name type="scientific">Oryza sativa subsp. japonica</name>
    <name type="common">Rice</name>
    <dbReference type="NCBI Taxonomy" id="39947"/>
    <lineage>
        <taxon>Eukaryota</taxon>
        <taxon>Viridiplantae</taxon>
        <taxon>Streptophyta</taxon>
        <taxon>Embryophyta</taxon>
        <taxon>Tracheophyta</taxon>
        <taxon>Spermatophyta</taxon>
        <taxon>Magnoliopsida</taxon>
        <taxon>Liliopsida</taxon>
        <taxon>Poales</taxon>
        <taxon>Poaceae</taxon>
        <taxon>BOP clade</taxon>
        <taxon>Oryzoideae</taxon>
        <taxon>Oryzeae</taxon>
        <taxon>Oryzinae</taxon>
        <taxon>Oryza</taxon>
        <taxon>Oryza sativa</taxon>
    </lineage>
</organism>
<reference evidence="4" key="4">
    <citation type="journal article" date="2008" name="Nucleic Acids Res.">
        <title>The rice annotation project database (RAP-DB): 2008 update.</title>
        <authorList>
            <consortium name="The rice annotation project (RAP)"/>
        </authorList>
    </citation>
    <scope>GENOME REANNOTATION</scope>
    <source>
        <strain evidence="4">cv. Nipponbare</strain>
    </source>
</reference>
<reference evidence="3" key="2">
    <citation type="submission" date="2001-05" db="EMBL/GenBank/DDBJ databases">
        <title>Oryza sativa nipponbare(GA3) genomic DNA, chromosome 6, PAC clone:P0486H12.</title>
        <authorList>
            <person name="Sasaki T."/>
            <person name="Matsumoto T."/>
            <person name="Yamamoto K."/>
        </authorList>
    </citation>
    <scope>NUCLEOTIDE SEQUENCE</scope>
</reference>
<protein>
    <submittedName>
        <fullName evidence="3">Uncharacterized protein</fullName>
    </submittedName>
</protein>
<evidence type="ECO:0000313" key="4">
    <source>
        <dbReference type="Proteomes" id="UP000000763"/>
    </source>
</evidence>
<gene>
    <name evidence="2" type="ORF">P0457B11.23</name>
    <name evidence="3" type="ORF">P0486H12.10</name>
</gene>
<name>Q69XK7_ORYSJ</name>
<dbReference type="Proteomes" id="UP000000763">
    <property type="component" value="Chromosome 6"/>
</dbReference>
<dbReference type="AlphaFoldDB" id="Q69XK7"/>
<feature type="region of interest" description="Disordered" evidence="1">
    <location>
        <begin position="1"/>
        <end position="58"/>
    </location>
</feature>
<reference evidence="4" key="3">
    <citation type="journal article" date="2005" name="Nature">
        <title>The map-based sequence of the rice genome.</title>
        <authorList>
            <consortium name="International rice genome sequencing project (IRGSP)"/>
            <person name="Matsumoto T."/>
            <person name="Wu J."/>
            <person name="Kanamori H."/>
            <person name="Katayose Y."/>
            <person name="Fujisawa M."/>
            <person name="Namiki N."/>
            <person name="Mizuno H."/>
            <person name="Yamamoto K."/>
            <person name="Antonio B.A."/>
            <person name="Baba T."/>
            <person name="Sakata K."/>
            <person name="Nagamura Y."/>
            <person name="Aoki H."/>
            <person name="Arikawa K."/>
            <person name="Arita K."/>
            <person name="Bito T."/>
            <person name="Chiden Y."/>
            <person name="Fujitsuka N."/>
            <person name="Fukunaka R."/>
            <person name="Hamada M."/>
            <person name="Harada C."/>
            <person name="Hayashi A."/>
            <person name="Hijishita S."/>
            <person name="Honda M."/>
            <person name="Hosokawa S."/>
            <person name="Ichikawa Y."/>
            <person name="Idonuma A."/>
            <person name="Iijima M."/>
            <person name="Ikeda M."/>
            <person name="Ikeno M."/>
            <person name="Ito K."/>
            <person name="Ito S."/>
            <person name="Ito T."/>
            <person name="Ito Y."/>
            <person name="Ito Y."/>
            <person name="Iwabuchi A."/>
            <person name="Kamiya K."/>
            <person name="Karasawa W."/>
            <person name="Kurita K."/>
            <person name="Katagiri S."/>
            <person name="Kikuta A."/>
            <person name="Kobayashi H."/>
            <person name="Kobayashi N."/>
            <person name="Machita K."/>
            <person name="Maehara T."/>
            <person name="Masukawa M."/>
            <person name="Mizubayashi T."/>
            <person name="Mukai Y."/>
            <person name="Nagasaki H."/>
            <person name="Nagata Y."/>
            <person name="Naito S."/>
            <person name="Nakashima M."/>
            <person name="Nakama Y."/>
            <person name="Nakamichi Y."/>
            <person name="Nakamura M."/>
            <person name="Meguro A."/>
            <person name="Negishi M."/>
            <person name="Ohta I."/>
            <person name="Ohta T."/>
            <person name="Okamoto M."/>
            <person name="Ono N."/>
            <person name="Saji S."/>
            <person name="Sakaguchi M."/>
            <person name="Sakai K."/>
            <person name="Shibata M."/>
            <person name="Shimokawa T."/>
            <person name="Song J."/>
            <person name="Takazaki Y."/>
            <person name="Terasawa K."/>
            <person name="Tsugane M."/>
            <person name="Tsuji K."/>
            <person name="Ueda S."/>
            <person name="Waki K."/>
            <person name="Yamagata H."/>
            <person name="Yamamoto M."/>
            <person name="Yamamoto S."/>
            <person name="Yamane H."/>
            <person name="Yoshiki S."/>
            <person name="Yoshihara R."/>
            <person name="Yukawa K."/>
            <person name="Zhong H."/>
            <person name="Yano M."/>
            <person name="Yuan Q."/>
            <person name="Ouyang S."/>
            <person name="Liu J."/>
            <person name="Jones K.M."/>
            <person name="Gansberger K."/>
            <person name="Moffat K."/>
            <person name="Hill J."/>
            <person name="Bera J."/>
            <person name="Fadrosh D."/>
            <person name="Jin S."/>
            <person name="Johri S."/>
            <person name="Kim M."/>
            <person name="Overton L."/>
            <person name="Reardon M."/>
            <person name="Tsitrin T."/>
            <person name="Vuong H."/>
            <person name="Weaver B."/>
            <person name="Ciecko A."/>
            <person name="Tallon L."/>
            <person name="Jackson J."/>
            <person name="Pai G."/>
            <person name="Aken S.V."/>
            <person name="Utterback T."/>
            <person name="Reidmuller S."/>
            <person name="Feldblyum T."/>
            <person name="Hsiao J."/>
            <person name="Zismann V."/>
            <person name="Iobst S."/>
            <person name="de Vazeille A.R."/>
            <person name="Buell C.R."/>
            <person name="Ying K."/>
            <person name="Li Y."/>
            <person name="Lu T."/>
            <person name="Huang Y."/>
            <person name="Zhao Q."/>
            <person name="Feng Q."/>
            <person name="Zhang L."/>
            <person name="Zhu J."/>
            <person name="Weng Q."/>
            <person name="Mu J."/>
            <person name="Lu Y."/>
            <person name="Fan D."/>
            <person name="Liu Y."/>
            <person name="Guan J."/>
            <person name="Zhang Y."/>
            <person name="Yu S."/>
            <person name="Liu X."/>
            <person name="Zhang Y."/>
            <person name="Hong G."/>
            <person name="Han B."/>
            <person name="Choisne N."/>
            <person name="Demange N."/>
            <person name="Orjeda G."/>
            <person name="Samain S."/>
            <person name="Cattolico L."/>
            <person name="Pelletier E."/>
            <person name="Couloux A."/>
            <person name="Segurens B."/>
            <person name="Wincker P."/>
            <person name="D'Hont A."/>
            <person name="Scarpelli C."/>
            <person name="Weissenbach J."/>
            <person name="Salanoubat M."/>
            <person name="Quetier F."/>
            <person name="Yu Y."/>
            <person name="Kim H.R."/>
            <person name="Rambo T."/>
            <person name="Currie J."/>
            <person name="Collura K."/>
            <person name="Luo M."/>
            <person name="Yang T."/>
            <person name="Ammiraju J.S.S."/>
            <person name="Engler F."/>
            <person name="Soderlund C."/>
            <person name="Wing R.A."/>
            <person name="Palmer L.E."/>
            <person name="de la Bastide M."/>
            <person name="Spiegel L."/>
            <person name="Nascimento L."/>
            <person name="Zutavern T."/>
            <person name="O'Shaughnessy A."/>
            <person name="Dike S."/>
            <person name="Dedhia N."/>
            <person name="Preston R."/>
            <person name="Balija V."/>
            <person name="McCombie W.R."/>
            <person name="Chow T."/>
            <person name="Chen H."/>
            <person name="Chung M."/>
            <person name="Chen C."/>
            <person name="Shaw J."/>
            <person name="Wu H."/>
            <person name="Hsiao K."/>
            <person name="Chao Y."/>
            <person name="Chu M."/>
            <person name="Cheng C."/>
            <person name="Hour A."/>
            <person name="Lee P."/>
            <person name="Lin S."/>
            <person name="Lin Y."/>
            <person name="Liou J."/>
            <person name="Liu S."/>
            <person name="Hsing Y."/>
            <person name="Raghuvanshi S."/>
            <person name="Mohanty A."/>
            <person name="Bharti A.K."/>
            <person name="Gaur A."/>
            <person name="Gupta V."/>
            <person name="Kumar D."/>
            <person name="Ravi V."/>
            <person name="Vij S."/>
            <person name="Kapur A."/>
            <person name="Khurana P."/>
            <person name="Khurana P."/>
            <person name="Khurana J.P."/>
            <person name="Tyagi A.K."/>
            <person name="Gaikwad K."/>
            <person name="Singh A."/>
            <person name="Dalal V."/>
            <person name="Srivastava S."/>
            <person name="Dixit A."/>
            <person name="Pal A.K."/>
            <person name="Ghazi I.A."/>
            <person name="Yadav M."/>
            <person name="Pandit A."/>
            <person name="Bhargava A."/>
            <person name="Sureshbabu K."/>
            <person name="Batra K."/>
            <person name="Sharma T.R."/>
            <person name="Mohapatra T."/>
            <person name="Singh N.K."/>
            <person name="Messing J."/>
            <person name="Nelson A.B."/>
            <person name="Fuks G."/>
            <person name="Kavchok S."/>
            <person name="Keizer G."/>
            <person name="Linton E."/>
            <person name="Llaca V."/>
            <person name="Song R."/>
            <person name="Tanyolac B."/>
            <person name="Young S."/>
            <person name="Ho-Il K."/>
            <person name="Hahn J.H."/>
            <person name="Sangsakoo G."/>
            <person name="Vanavichit A."/>
            <person name="de Mattos Luiz.A.T."/>
            <person name="Zimmer P.D."/>
            <person name="Malone G."/>
            <person name="Dellagostin O."/>
            <person name="de Oliveira A.C."/>
            <person name="Bevan M."/>
            <person name="Bancroft I."/>
            <person name="Minx P."/>
            <person name="Cordum H."/>
            <person name="Wilson R."/>
            <person name="Cheng Z."/>
            <person name="Jin W."/>
            <person name="Jiang J."/>
            <person name="Leong S.A."/>
            <person name="Iwama H."/>
            <person name="Gojobori T."/>
            <person name="Itoh T."/>
            <person name="Niimura Y."/>
            <person name="Fujii Y."/>
            <person name="Habara T."/>
            <person name="Sakai H."/>
            <person name="Sato Y."/>
            <person name="Wilson G."/>
            <person name="Kumar K."/>
            <person name="McCouch S."/>
            <person name="Juretic N."/>
            <person name="Hoen D."/>
            <person name="Wright S."/>
            <person name="Bruskiewich R."/>
            <person name="Bureau T."/>
            <person name="Miyao A."/>
            <person name="Hirochika H."/>
            <person name="Nishikawa T."/>
            <person name="Kadowaki K."/>
            <person name="Sugiura M."/>
            <person name="Burr B."/>
            <person name="Sasaki T."/>
        </authorList>
    </citation>
    <scope>NUCLEOTIDE SEQUENCE [LARGE SCALE GENOMIC DNA]</scope>
    <source>
        <strain evidence="4">cv. Nipponbare</strain>
    </source>
</reference>
<dbReference type="EMBL" id="AP003612">
    <property type="protein sequence ID" value="BAD32843.1"/>
    <property type="molecule type" value="Genomic_DNA"/>
</dbReference>
<evidence type="ECO:0000313" key="2">
    <source>
        <dbReference type="EMBL" id="BAD32843.1"/>
    </source>
</evidence>
<dbReference type="EMBL" id="AP003615">
    <property type="protein sequence ID" value="BAD35450.1"/>
    <property type="molecule type" value="Genomic_DNA"/>
</dbReference>
<evidence type="ECO:0000313" key="3">
    <source>
        <dbReference type="EMBL" id="BAD35450.1"/>
    </source>
</evidence>
<evidence type="ECO:0000256" key="1">
    <source>
        <dbReference type="SAM" id="MobiDB-lite"/>
    </source>
</evidence>
<sequence>MAISTVARTRTAAIYHPPDADKTARAPPTSTSLAPRAPPESTGTRGSSPLRVADGEPYARAARGGVGAVRGGGGGGPRVGVGVGGWGVAGTGARPRGAARRRLMAPAKRVAARGETWGGGRAATRSGGVRERGAVRSTGLDGVPLGMGTPGWHH</sequence>
<accession>Q69XK7</accession>
<proteinExistence type="predicted"/>